<sequence length="62" mass="7142">MMLTVMYVVILALILFSSASITRSLFAQRIESRFSRVEIRLSERVGLPSPQPRPEDMRADFL</sequence>
<protein>
    <submittedName>
        <fullName evidence="1">Uncharacterized protein</fullName>
    </submittedName>
</protein>
<proteinExistence type="predicted"/>
<name>A0A2M7QBC0_9BACT</name>
<comment type="caution">
    <text evidence="1">The sequence shown here is derived from an EMBL/GenBank/DDBJ whole genome shotgun (WGS) entry which is preliminary data.</text>
</comment>
<organism evidence="1 2">
    <name type="scientific">Candidatus Uhrbacteria bacterium CG_4_10_14_0_8_um_filter_58_22</name>
    <dbReference type="NCBI Taxonomy" id="1975029"/>
    <lineage>
        <taxon>Bacteria</taxon>
        <taxon>Candidatus Uhriibacteriota</taxon>
    </lineage>
</organism>
<gene>
    <name evidence="1" type="ORF">COY93_02540</name>
</gene>
<accession>A0A2M7QBC0</accession>
<dbReference type="AlphaFoldDB" id="A0A2M7QBC0"/>
<dbReference type="EMBL" id="PFLC01000032">
    <property type="protein sequence ID" value="PIY62689.1"/>
    <property type="molecule type" value="Genomic_DNA"/>
</dbReference>
<evidence type="ECO:0000313" key="1">
    <source>
        <dbReference type="EMBL" id="PIY62689.1"/>
    </source>
</evidence>
<evidence type="ECO:0000313" key="2">
    <source>
        <dbReference type="Proteomes" id="UP000230973"/>
    </source>
</evidence>
<dbReference type="Proteomes" id="UP000230973">
    <property type="component" value="Unassembled WGS sequence"/>
</dbReference>
<reference evidence="2" key="1">
    <citation type="submission" date="2017-09" db="EMBL/GenBank/DDBJ databases">
        <title>Depth-based differentiation of microbial function through sediment-hosted aquifers and enrichment of novel symbionts in the deep terrestrial subsurface.</title>
        <authorList>
            <person name="Probst A.J."/>
            <person name="Ladd B."/>
            <person name="Jarett J.K."/>
            <person name="Geller-Mcgrath D.E."/>
            <person name="Sieber C.M.K."/>
            <person name="Emerson J.B."/>
            <person name="Anantharaman K."/>
            <person name="Thomas B.C."/>
            <person name="Malmstrom R."/>
            <person name="Stieglmeier M."/>
            <person name="Klingl A."/>
            <person name="Woyke T."/>
            <person name="Ryan C.M."/>
            <person name="Banfield J.F."/>
        </authorList>
    </citation>
    <scope>NUCLEOTIDE SEQUENCE [LARGE SCALE GENOMIC DNA]</scope>
</reference>